<dbReference type="Proteomes" id="UP000260664">
    <property type="component" value="Unassembled WGS sequence"/>
</dbReference>
<evidence type="ECO:0008006" key="3">
    <source>
        <dbReference type="Google" id="ProtNLM"/>
    </source>
</evidence>
<sequence>MGEIKNRISDFLSAGKEEAVTAVIESDAFPEVVKDIADVAVTEGTASVVGGVLGVLAPRVYGAYLGYKEARFERHVLKALEEMKSRLDEIDQRLSALPEEERVRFQTEYSNWLLDSIYDEKQESKIPYYIQGFVSMMDKDTTDDTMLIFMDTLNQLTTLDIRVLGMYGFNDDDVYKVMNDFNVDNDELNTSKEKLVRFGLLLRKNDLQRDENLDGIAEYLTKIDKESKKTKPSTVRLPSIKKISNSKSYKISSLGWKYLRRLGMTQF</sequence>
<protein>
    <recommendedName>
        <fullName evidence="3">DUF4393 domain-containing protein</fullName>
    </recommendedName>
</protein>
<organism evidence="1 2">
    <name type="scientific">Dorea formicigenerans</name>
    <dbReference type="NCBI Taxonomy" id="39486"/>
    <lineage>
        <taxon>Bacteria</taxon>
        <taxon>Bacillati</taxon>
        <taxon>Bacillota</taxon>
        <taxon>Clostridia</taxon>
        <taxon>Lachnospirales</taxon>
        <taxon>Lachnospiraceae</taxon>
        <taxon>Dorea</taxon>
    </lineage>
</organism>
<dbReference type="AlphaFoldDB" id="A0A3E4F6Q5"/>
<dbReference type="EMBL" id="QSOI01000006">
    <property type="protein sequence ID" value="RGI84648.1"/>
    <property type="molecule type" value="Genomic_DNA"/>
</dbReference>
<comment type="caution">
    <text evidence="1">The sequence shown here is derived from an EMBL/GenBank/DDBJ whole genome shotgun (WGS) entry which is preliminary data.</text>
</comment>
<proteinExistence type="predicted"/>
<reference evidence="1 2" key="1">
    <citation type="submission" date="2018-08" db="EMBL/GenBank/DDBJ databases">
        <title>A genome reference for cultivated species of the human gut microbiota.</title>
        <authorList>
            <person name="Zou Y."/>
            <person name="Xue W."/>
            <person name="Luo G."/>
        </authorList>
    </citation>
    <scope>NUCLEOTIDE SEQUENCE [LARGE SCALE GENOMIC DNA]</scope>
    <source>
        <strain evidence="1 2">TM09-19AC</strain>
    </source>
</reference>
<evidence type="ECO:0000313" key="2">
    <source>
        <dbReference type="Proteomes" id="UP000260664"/>
    </source>
</evidence>
<gene>
    <name evidence="1" type="ORF">DXD84_06825</name>
</gene>
<evidence type="ECO:0000313" key="1">
    <source>
        <dbReference type="EMBL" id="RGI84648.1"/>
    </source>
</evidence>
<name>A0A3E4F6Q5_9FIRM</name>
<dbReference type="RefSeq" id="WP_117494909.1">
    <property type="nucleotide sequence ID" value="NZ_QSOI01000006.1"/>
</dbReference>
<accession>A0A3E4F6Q5</accession>